<dbReference type="PRINTS" id="PR00738">
    <property type="entry name" value="GLHYDRLASE20"/>
</dbReference>
<dbReference type="Gene3D" id="3.20.20.80">
    <property type="entry name" value="Glycosidases"/>
    <property type="match status" value="1"/>
</dbReference>
<keyword evidence="18" id="KW-1185">Reference proteome</keyword>
<dbReference type="InterPro" id="IPR015883">
    <property type="entry name" value="Glyco_hydro_20_cat"/>
</dbReference>
<dbReference type="FunFam" id="3.20.20.80:FF:000063">
    <property type="entry name" value="Beta-hexosaminidase"/>
    <property type="match status" value="1"/>
</dbReference>
<comment type="catalytic activity">
    <reaction evidence="1">
        <text>Hydrolysis of terminal non-reducing N-acetyl-D-hexosamine residues in N-acetyl-beta-D-hexosaminides.</text>
        <dbReference type="EC" id="3.2.1.52"/>
    </reaction>
</comment>
<evidence type="ECO:0000256" key="8">
    <source>
        <dbReference type="ARBA" id="ARBA00023277"/>
    </source>
</evidence>
<dbReference type="InterPro" id="IPR017853">
    <property type="entry name" value="GH"/>
</dbReference>
<feature type="active site" description="Proton donor" evidence="14">
    <location>
        <position position="395"/>
    </location>
</feature>
<protein>
    <recommendedName>
        <fullName evidence="11">Chitooligosaccharidolytic beta-N-acetylglucosaminidase</fullName>
        <ecNumber evidence="3">3.2.1.52</ecNumber>
    </recommendedName>
    <alternativeName>
        <fullName evidence="13">Beta-GlcNAcase</fullName>
    </alternativeName>
    <alternativeName>
        <fullName evidence="12">Beta-hexosaminidase</fullName>
    </alternativeName>
</protein>
<dbReference type="AlphaFoldDB" id="A0A6J2KA92"/>
<gene>
    <name evidence="19 20 21" type="primary">LOC114249259</name>
</gene>
<proteinExistence type="inferred from homology"/>
<dbReference type="Pfam" id="PF00728">
    <property type="entry name" value="Glyco_hydro_20"/>
    <property type="match status" value="1"/>
</dbReference>
<keyword evidence="8" id="KW-0119">Carbohydrate metabolism</keyword>
<dbReference type="OrthoDB" id="428480at2759"/>
<evidence type="ECO:0000259" key="17">
    <source>
        <dbReference type="Pfam" id="PF14845"/>
    </source>
</evidence>
<dbReference type="GeneID" id="114249259"/>
<dbReference type="Proteomes" id="UP000504629">
    <property type="component" value="Unplaced"/>
</dbReference>
<dbReference type="GO" id="GO:0006032">
    <property type="term" value="P:chitin catabolic process"/>
    <property type="evidence" value="ECO:0007669"/>
    <property type="project" value="UniProtKB-KW"/>
</dbReference>
<evidence type="ECO:0000256" key="13">
    <source>
        <dbReference type="ARBA" id="ARBA00076749"/>
    </source>
</evidence>
<sequence length="611" mass="69655">MALHRLLALMTTMHLAGVLCNVESTFDEITPQIYEPSWMYKCVPDEGCQRSEHPRPTLSDNSTSAFFDSLDVCRIVCGRFGGIWPKPVTAALSSQTVKIHPNYLRYDLLNVPAETRELLVEMTQVISNNLLAECGGHVTEVVDTQVVVIIVVKTAITSLNWNTDEQYMLDVQTRGGEVSVHIEAETIYGARHGLETFSQLISSDKRDFSDVEHCGLVLVSGAKIRDRPIYKHRGLVLDTSRHFIPMVDIKRTIDGMATTKMNVFHWHATDSHSFPLEASRVPQFTRYGAYSGSEMYTTEEIRELIHYAKVRGIRVVIEIDAPAHSGNGWQWGREYGLGDLAVCVNAYPWRHLCIEPPCGQLNPANPNMYRVLRNLYQDVADLLNSPPLLHMGGDEVYFGCWNSSQEIISYMKDQGYDTTEEGFMKLWGEFHNKALQIWDEEISAKGLDPQPVMLWSSQLTQAQRISQHLDKERYIIEVWEPLNSPLLTQLLRLGYRTVSVPKDIWYLDHGFWGRTVYSNWRRMYAHTLPRDEGVLGGEVAMWTEYCDAQALDTRVWPRAAAVAERLWSDPTSTVYSAEPRLQRLRTRLIARGLRPDAMSPAWCSQHDSKCL</sequence>
<evidence type="ECO:0000313" key="21">
    <source>
        <dbReference type="RefSeq" id="XP_028038559.1"/>
    </source>
</evidence>
<dbReference type="SMR" id="A0A6J2KA92"/>
<dbReference type="RefSeq" id="XP_028038559.1">
    <property type="nucleotide sequence ID" value="XM_028182758.1"/>
</dbReference>
<accession>A0A6J2KA92</accession>
<feature type="chain" id="PRO_5044640833" description="Chitooligosaccharidolytic beta-N-acetylglucosaminidase" evidence="15">
    <location>
        <begin position="21"/>
        <end position="611"/>
    </location>
</feature>
<feature type="signal peptide" evidence="15">
    <location>
        <begin position="1"/>
        <end position="20"/>
    </location>
</feature>
<dbReference type="GO" id="GO:0005886">
    <property type="term" value="C:plasma membrane"/>
    <property type="evidence" value="ECO:0007669"/>
    <property type="project" value="TreeGrafter"/>
</dbReference>
<keyword evidence="9" id="KW-0326">Glycosidase</keyword>
<dbReference type="Pfam" id="PF14845">
    <property type="entry name" value="Glycohydro_20b2"/>
    <property type="match status" value="1"/>
</dbReference>
<evidence type="ECO:0000256" key="6">
    <source>
        <dbReference type="ARBA" id="ARBA00023024"/>
    </source>
</evidence>
<evidence type="ECO:0000256" key="12">
    <source>
        <dbReference type="ARBA" id="ARBA00076634"/>
    </source>
</evidence>
<dbReference type="PANTHER" id="PTHR22600">
    <property type="entry name" value="BETA-HEXOSAMINIDASE"/>
    <property type="match status" value="1"/>
</dbReference>
<evidence type="ECO:0000256" key="14">
    <source>
        <dbReference type="PIRSR" id="PIRSR625705-1"/>
    </source>
</evidence>
<dbReference type="RefSeq" id="XP_028038557.1">
    <property type="nucleotide sequence ID" value="XM_028182756.1"/>
</dbReference>
<dbReference type="Gene3D" id="3.30.379.10">
    <property type="entry name" value="Chitobiase/beta-hexosaminidase domain 2-like"/>
    <property type="match status" value="1"/>
</dbReference>
<evidence type="ECO:0000256" key="4">
    <source>
        <dbReference type="ARBA" id="ARBA00022729"/>
    </source>
</evidence>
<dbReference type="InterPro" id="IPR025705">
    <property type="entry name" value="Beta_hexosaminidase_sua/sub"/>
</dbReference>
<dbReference type="InterPro" id="IPR029019">
    <property type="entry name" value="HEX_eukaryotic_N"/>
</dbReference>
<dbReference type="EC" id="3.2.1.52" evidence="3"/>
<evidence type="ECO:0000313" key="20">
    <source>
        <dbReference type="RefSeq" id="XP_028038558.1"/>
    </source>
</evidence>
<evidence type="ECO:0000256" key="11">
    <source>
        <dbReference type="ARBA" id="ARBA00070325"/>
    </source>
</evidence>
<evidence type="ECO:0000256" key="10">
    <source>
        <dbReference type="ARBA" id="ARBA00023326"/>
    </source>
</evidence>
<evidence type="ECO:0000256" key="15">
    <source>
        <dbReference type="SAM" id="SignalP"/>
    </source>
</evidence>
<dbReference type="PANTHER" id="PTHR22600:SF42">
    <property type="entry name" value="BETA-N-ACETYLHEXOSAMINIDASE"/>
    <property type="match status" value="1"/>
</dbReference>
<dbReference type="GO" id="GO:0000272">
    <property type="term" value="P:polysaccharide catabolic process"/>
    <property type="evidence" value="ECO:0007669"/>
    <property type="project" value="UniProtKB-KW"/>
</dbReference>
<feature type="domain" description="Beta-hexosaminidase eukaryotic type N-terminal" evidence="17">
    <location>
        <begin position="84"/>
        <end position="200"/>
    </location>
</feature>
<organism evidence="18 20">
    <name type="scientific">Bombyx mandarina</name>
    <name type="common">Wild silk moth</name>
    <name type="synonym">Wild silkworm</name>
    <dbReference type="NCBI Taxonomy" id="7092"/>
    <lineage>
        <taxon>Eukaryota</taxon>
        <taxon>Metazoa</taxon>
        <taxon>Ecdysozoa</taxon>
        <taxon>Arthropoda</taxon>
        <taxon>Hexapoda</taxon>
        <taxon>Insecta</taxon>
        <taxon>Pterygota</taxon>
        <taxon>Neoptera</taxon>
        <taxon>Endopterygota</taxon>
        <taxon>Lepidoptera</taxon>
        <taxon>Glossata</taxon>
        <taxon>Ditrysia</taxon>
        <taxon>Bombycoidea</taxon>
        <taxon>Bombycidae</taxon>
        <taxon>Bombycinae</taxon>
        <taxon>Bombyx</taxon>
    </lineage>
</organism>
<dbReference type="SUPFAM" id="SSF51445">
    <property type="entry name" value="(Trans)glycosidases"/>
    <property type="match status" value="1"/>
</dbReference>
<feature type="domain" description="Glycoside hydrolase family 20 catalytic" evidence="16">
    <location>
        <begin position="230"/>
        <end position="569"/>
    </location>
</feature>
<dbReference type="GO" id="GO:0030203">
    <property type="term" value="P:glycosaminoglycan metabolic process"/>
    <property type="evidence" value="ECO:0007669"/>
    <property type="project" value="TreeGrafter"/>
</dbReference>
<evidence type="ECO:0000259" key="16">
    <source>
        <dbReference type="Pfam" id="PF00728"/>
    </source>
</evidence>
<keyword evidence="7" id="KW-0325">Glycoprotein</keyword>
<evidence type="ECO:0000256" key="1">
    <source>
        <dbReference type="ARBA" id="ARBA00001231"/>
    </source>
</evidence>
<dbReference type="GO" id="GO:0016231">
    <property type="term" value="F:beta-N-acetylglucosaminidase activity"/>
    <property type="evidence" value="ECO:0007669"/>
    <property type="project" value="TreeGrafter"/>
</dbReference>
<keyword evidence="4 15" id="KW-0732">Signal</keyword>
<dbReference type="CDD" id="cd06562">
    <property type="entry name" value="GH20_HexA_HexB-like"/>
    <property type="match status" value="1"/>
</dbReference>
<name>A0A6J2KA92_BOMMA</name>
<comment type="similarity">
    <text evidence="2">Belongs to the glycosyl hydrolase 20 family.</text>
</comment>
<dbReference type="KEGG" id="bman:114249259"/>
<evidence type="ECO:0000313" key="18">
    <source>
        <dbReference type="Proteomes" id="UP000504629"/>
    </source>
</evidence>
<reference evidence="19 20" key="1">
    <citation type="submission" date="2025-04" db="UniProtKB">
        <authorList>
            <consortium name="RefSeq"/>
        </authorList>
    </citation>
    <scope>IDENTIFICATION</scope>
    <source>
        <tissue evidence="19 20">Silk gland</tissue>
    </source>
</reference>
<dbReference type="RefSeq" id="XP_028038558.1">
    <property type="nucleotide sequence ID" value="XM_028182757.1"/>
</dbReference>
<dbReference type="CTD" id="31808"/>
<evidence type="ECO:0000256" key="5">
    <source>
        <dbReference type="ARBA" id="ARBA00022801"/>
    </source>
</evidence>
<keyword evidence="5" id="KW-0378">Hydrolase</keyword>
<evidence type="ECO:0000256" key="7">
    <source>
        <dbReference type="ARBA" id="ARBA00023180"/>
    </source>
</evidence>
<keyword evidence="6" id="KW-0146">Chitin degradation</keyword>
<evidence type="ECO:0000256" key="3">
    <source>
        <dbReference type="ARBA" id="ARBA00012663"/>
    </source>
</evidence>
<dbReference type="SUPFAM" id="SSF55545">
    <property type="entry name" value="beta-N-acetylhexosaminidase-like domain"/>
    <property type="match status" value="1"/>
</dbReference>
<dbReference type="InterPro" id="IPR029018">
    <property type="entry name" value="Hex-like_dom2"/>
</dbReference>
<evidence type="ECO:0000256" key="9">
    <source>
        <dbReference type="ARBA" id="ARBA00023295"/>
    </source>
</evidence>
<evidence type="ECO:0000256" key="2">
    <source>
        <dbReference type="ARBA" id="ARBA00006285"/>
    </source>
</evidence>
<evidence type="ECO:0000313" key="19">
    <source>
        <dbReference type="RefSeq" id="XP_028038557.1"/>
    </source>
</evidence>
<keyword evidence="10" id="KW-0624">Polysaccharide degradation</keyword>